<feature type="transmembrane region" description="Helical" evidence="2">
    <location>
        <begin position="239"/>
        <end position="259"/>
    </location>
</feature>
<dbReference type="STRING" id="37928.SAMN04489742_1455"/>
<evidence type="ECO:0000313" key="4">
    <source>
        <dbReference type="EMBL" id="SDQ52375.1"/>
    </source>
</evidence>
<feature type="region of interest" description="Disordered" evidence="1">
    <location>
        <begin position="1"/>
        <end position="24"/>
    </location>
</feature>
<evidence type="ECO:0000259" key="3">
    <source>
        <dbReference type="Pfam" id="PF07987"/>
    </source>
</evidence>
<evidence type="ECO:0000313" key="5">
    <source>
        <dbReference type="Proteomes" id="UP000181917"/>
    </source>
</evidence>
<keyword evidence="2" id="KW-1133">Transmembrane helix</keyword>
<dbReference type="InterPro" id="IPR038507">
    <property type="entry name" value="YcnI-like_sf"/>
</dbReference>
<proteinExistence type="predicted"/>
<keyword evidence="2" id="KW-0812">Transmembrane</keyword>
<dbReference type="CDD" id="cd08545">
    <property type="entry name" value="YcnI_like"/>
    <property type="match status" value="1"/>
</dbReference>
<gene>
    <name evidence="4" type="ORF">SAMN04489742_1455</name>
</gene>
<dbReference type="RefSeq" id="WP_236777498.1">
    <property type="nucleotide sequence ID" value="NZ_CP018863.1"/>
</dbReference>
<dbReference type="Gene3D" id="2.60.40.2230">
    <property type="entry name" value="Uncharacterised protein YcnI-like PF07987, DUF1775"/>
    <property type="match status" value="1"/>
</dbReference>
<keyword evidence="5" id="KW-1185">Reference proteome</keyword>
<name>A0A1H1BK45_9MICC</name>
<protein>
    <submittedName>
        <fullName evidence="4">Uncharacterized protein YcnI</fullName>
    </submittedName>
</protein>
<accession>A0A1H1BK45</accession>
<feature type="domain" description="YncI copper-binding" evidence="3">
    <location>
        <begin position="52"/>
        <end position="197"/>
    </location>
</feature>
<sequence length="266" mass="26912">MTMQTTNPVRATGDARTNRRPNRRMARSLRTGLAAAATVGLLGVGAAAASAHVHVTPDSTAAGSSSLLTFDFAHGCEAAPTTEIAISLPEQIDDATPTAHPGWDVEKVEETLETPKKLENGTTITKRVSEIVYTAKEPLADGVRDALQIQVQLPAAEGETLAFPVLQTCTEGSTDWAQVAEVGQDPHDLESPAPSFAVTAAEAAGQGHGTAAGSADTEQASNTSAAGAAGTNDGGAATAGWVGLGAGLLGLLAGVAALVRTRGVKK</sequence>
<evidence type="ECO:0000256" key="1">
    <source>
        <dbReference type="SAM" id="MobiDB-lite"/>
    </source>
</evidence>
<evidence type="ECO:0000256" key="2">
    <source>
        <dbReference type="SAM" id="Phobius"/>
    </source>
</evidence>
<dbReference type="EMBL" id="FNKH01000002">
    <property type="protein sequence ID" value="SDQ52375.1"/>
    <property type="molecule type" value="Genomic_DNA"/>
</dbReference>
<dbReference type="AlphaFoldDB" id="A0A1H1BK45"/>
<dbReference type="InterPro" id="IPR012533">
    <property type="entry name" value="YcnI-copper_dom"/>
</dbReference>
<dbReference type="Pfam" id="PF07987">
    <property type="entry name" value="DUF1775"/>
    <property type="match status" value="1"/>
</dbReference>
<organism evidence="4 5">
    <name type="scientific">Crystallibacter crystallopoietes</name>
    <dbReference type="NCBI Taxonomy" id="37928"/>
    <lineage>
        <taxon>Bacteria</taxon>
        <taxon>Bacillati</taxon>
        <taxon>Actinomycetota</taxon>
        <taxon>Actinomycetes</taxon>
        <taxon>Micrococcales</taxon>
        <taxon>Micrococcaceae</taxon>
        <taxon>Crystallibacter</taxon>
    </lineage>
</organism>
<feature type="compositionally biased region" description="Low complexity" evidence="1">
    <location>
        <begin position="220"/>
        <end position="232"/>
    </location>
</feature>
<keyword evidence="2" id="KW-0472">Membrane</keyword>
<reference evidence="4 5" key="1">
    <citation type="submission" date="2016-10" db="EMBL/GenBank/DDBJ databases">
        <authorList>
            <person name="de Groot N.N."/>
        </authorList>
    </citation>
    <scope>NUCLEOTIDE SEQUENCE [LARGE SCALE GENOMIC DNA]</scope>
    <source>
        <strain evidence="4 5">DSM 20117</strain>
    </source>
</reference>
<feature type="region of interest" description="Disordered" evidence="1">
    <location>
        <begin position="202"/>
        <end position="232"/>
    </location>
</feature>
<dbReference type="Proteomes" id="UP000181917">
    <property type="component" value="Unassembled WGS sequence"/>
</dbReference>